<gene>
    <name evidence="2" type="ORF">F8154_07510</name>
</gene>
<organism evidence="2 3">
    <name type="scientific">Alkaliphilus pronyensis</name>
    <dbReference type="NCBI Taxonomy" id="1482732"/>
    <lineage>
        <taxon>Bacteria</taxon>
        <taxon>Bacillati</taxon>
        <taxon>Bacillota</taxon>
        <taxon>Clostridia</taxon>
        <taxon>Peptostreptococcales</taxon>
        <taxon>Natronincolaceae</taxon>
        <taxon>Alkaliphilus</taxon>
    </lineage>
</organism>
<reference evidence="2 3" key="1">
    <citation type="submission" date="2019-10" db="EMBL/GenBank/DDBJ databases">
        <title>Alkaliphilus serpentinus sp. nov. and Alkaliphilus pronyensis sp. nov., two novel anaerobic alkaliphilic species isolated from the serpentinized-hosted hydrothermal field of the Prony Bay (New Caledonia).</title>
        <authorList>
            <person name="Postec A."/>
        </authorList>
    </citation>
    <scope>NUCLEOTIDE SEQUENCE [LARGE SCALE GENOMIC DNA]</scope>
    <source>
        <strain evidence="2 3">LacV</strain>
    </source>
</reference>
<feature type="transmembrane region" description="Helical" evidence="1">
    <location>
        <begin position="6"/>
        <end position="26"/>
    </location>
</feature>
<evidence type="ECO:0000256" key="1">
    <source>
        <dbReference type="SAM" id="Phobius"/>
    </source>
</evidence>
<keyword evidence="3" id="KW-1185">Reference proteome</keyword>
<evidence type="ECO:0000313" key="3">
    <source>
        <dbReference type="Proteomes" id="UP000432715"/>
    </source>
</evidence>
<protein>
    <submittedName>
        <fullName evidence="2">Uncharacterized protein</fullName>
    </submittedName>
</protein>
<dbReference type="OrthoDB" id="1954971at2"/>
<dbReference type="RefSeq" id="WP_151860996.1">
    <property type="nucleotide sequence ID" value="NZ_WBZC01000023.1"/>
</dbReference>
<evidence type="ECO:0000313" key="2">
    <source>
        <dbReference type="EMBL" id="KAB3535279.1"/>
    </source>
</evidence>
<name>A0A6I0F5I4_9FIRM</name>
<keyword evidence="1" id="KW-1133">Transmembrane helix</keyword>
<dbReference type="EMBL" id="WBZC01000023">
    <property type="protein sequence ID" value="KAB3535279.1"/>
    <property type="molecule type" value="Genomic_DNA"/>
</dbReference>
<keyword evidence="1" id="KW-0812">Transmembrane</keyword>
<dbReference type="Proteomes" id="UP000432715">
    <property type="component" value="Unassembled WGS sequence"/>
</dbReference>
<sequence length="128" mass="14769">MIIDSFLFIAYTLFALFSLGYTFTVIKEKYYLSNQIIYLDYKNLDPKDLERIDVKHFMLGTIEIMAGDEVKVLLENSASIKGTVLGVIKKENCISIITSSEGIRNLKVHSIKKLKIISRYGKFFNRFL</sequence>
<dbReference type="AlphaFoldDB" id="A0A6I0F5I4"/>
<keyword evidence="1" id="KW-0472">Membrane</keyword>
<accession>A0A6I0F5I4</accession>
<proteinExistence type="predicted"/>
<comment type="caution">
    <text evidence="2">The sequence shown here is derived from an EMBL/GenBank/DDBJ whole genome shotgun (WGS) entry which is preliminary data.</text>
</comment>